<dbReference type="EMBL" id="BGPR01019547">
    <property type="protein sequence ID" value="GBN82251.1"/>
    <property type="molecule type" value="Genomic_DNA"/>
</dbReference>
<gene>
    <name evidence="1" type="ORF">AVEN_159758_1</name>
</gene>
<dbReference type="OrthoDB" id="6431549at2759"/>
<evidence type="ECO:0008006" key="3">
    <source>
        <dbReference type="Google" id="ProtNLM"/>
    </source>
</evidence>
<name>A0A4Y2S2N1_ARAVE</name>
<keyword evidence="2" id="KW-1185">Reference proteome</keyword>
<organism evidence="1 2">
    <name type="scientific">Araneus ventricosus</name>
    <name type="common">Orbweaver spider</name>
    <name type="synonym">Epeira ventricosa</name>
    <dbReference type="NCBI Taxonomy" id="182803"/>
    <lineage>
        <taxon>Eukaryota</taxon>
        <taxon>Metazoa</taxon>
        <taxon>Ecdysozoa</taxon>
        <taxon>Arthropoda</taxon>
        <taxon>Chelicerata</taxon>
        <taxon>Arachnida</taxon>
        <taxon>Araneae</taxon>
        <taxon>Araneomorphae</taxon>
        <taxon>Entelegynae</taxon>
        <taxon>Araneoidea</taxon>
        <taxon>Araneidae</taxon>
        <taxon>Araneus</taxon>
    </lineage>
</organism>
<accession>A0A4Y2S2N1</accession>
<comment type="caution">
    <text evidence="1">The sequence shown here is derived from an EMBL/GenBank/DDBJ whole genome shotgun (WGS) entry which is preliminary data.</text>
</comment>
<evidence type="ECO:0000313" key="2">
    <source>
        <dbReference type="Proteomes" id="UP000499080"/>
    </source>
</evidence>
<dbReference type="PANTHER" id="PTHR47331">
    <property type="entry name" value="PHD-TYPE DOMAIN-CONTAINING PROTEIN"/>
    <property type="match status" value="1"/>
</dbReference>
<proteinExistence type="predicted"/>
<protein>
    <recommendedName>
        <fullName evidence="3">Reverse transcriptase domain-containing protein</fullName>
    </recommendedName>
</protein>
<reference evidence="1 2" key="1">
    <citation type="journal article" date="2019" name="Sci. Rep.">
        <title>Orb-weaving spider Araneus ventricosus genome elucidates the spidroin gene catalogue.</title>
        <authorList>
            <person name="Kono N."/>
            <person name="Nakamura H."/>
            <person name="Ohtoshi R."/>
            <person name="Moran D.A.P."/>
            <person name="Shinohara A."/>
            <person name="Yoshida Y."/>
            <person name="Fujiwara M."/>
            <person name="Mori M."/>
            <person name="Tomita M."/>
            <person name="Arakawa K."/>
        </authorList>
    </citation>
    <scope>NUCLEOTIDE SEQUENCE [LARGE SCALE GENOMIC DNA]</scope>
</reference>
<dbReference type="AlphaFoldDB" id="A0A4Y2S2N1"/>
<dbReference type="PANTHER" id="PTHR47331:SF5">
    <property type="entry name" value="RIBONUCLEASE H"/>
    <property type="match status" value="1"/>
</dbReference>
<sequence length="154" mass="17968">MITFLKGLVKENIFEIMTRFRKHEFVFTADIQKMYRQILIEPDQRNLLKIIWKDRGYADLVEFRLKTVTYSTASDPFLVIRTLKQLAFDESSRFPLASDVTQQDTYMDVLISRVSDLDTAKELQPQLRSMVKSGGMTAEMESQFQGIVEQLCIK</sequence>
<evidence type="ECO:0000313" key="1">
    <source>
        <dbReference type="EMBL" id="GBN82251.1"/>
    </source>
</evidence>
<dbReference type="Proteomes" id="UP000499080">
    <property type="component" value="Unassembled WGS sequence"/>
</dbReference>